<dbReference type="STRING" id="1121400.SAMN02746065_11293"/>
<dbReference type="GO" id="GO:0005829">
    <property type="term" value="C:cytosol"/>
    <property type="evidence" value="ECO:0007669"/>
    <property type="project" value="TreeGrafter"/>
</dbReference>
<dbReference type="PANTHER" id="PTHR11715:SF3">
    <property type="entry name" value="GLYCINE CLEAVAGE SYSTEM H PROTEIN-RELATED"/>
    <property type="match status" value="1"/>
</dbReference>
<keyword evidence="1" id="KW-0450">Lipoyl</keyword>
<reference evidence="2 3" key="1">
    <citation type="submission" date="2017-04" db="EMBL/GenBank/DDBJ databases">
        <authorList>
            <person name="Afonso C.L."/>
            <person name="Miller P.J."/>
            <person name="Scott M.A."/>
            <person name="Spackman E."/>
            <person name="Goraichik I."/>
            <person name="Dimitrov K.M."/>
            <person name="Suarez D.L."/>
            <person name="Swayne D.E."/>
        </authorList>
    </citation>
    <scope>NUCLEOTIDE SEQUENCE [LARGE SCALE GENOMIC DNA]</scope>
    <source>
        <strain evidence="2 3">DSM 3385</strain>
    </source>
</reference>
<dbReference type="Proteomes" id="UP000192418">
    <property type="component" value="Unassembled WGS sequence"/>
</dbReference>
<gene>
    <name evidence="2" type="ORF">SAMN02746065_11293</name>
</gene>
<evidence type="ECO:0000256" key="1">
    <source>
        <dbReference type="ARBA" id="ARBA00022823"/>
    </source>
</evidence>
<name>A0A1W2CK17_9BACT</name>
<dbReference type="GO" id="GO:0019464">
    <property type="term" value="P:glycine decarboxylation via glycine cleavage system"/>
    <property type="evidence" value="ECO:0007669"/>
    <property type="project" value="InterPro"/>
</dbReference>
<organism evidence="2 3">
    <name type="scientific">Desulfocicer vacuolatum DSM 3385</name>
    <dbReference type="NCBI Taxonomy" id="1121400"/>
    <lineage>
        <taxon>Bacteria</taxon>
        <taxon>Pseudomonadati</taxon>
        <taxon>Thermodesulfobacteriota</taxon>
        <taxon>Desulfobacteria</taxon>
        <taxon>Desulfobacterales</taxon>
        <taxon>Desulfobacteraceae</taxon>
        <taxon>Desulfocicer</taxon>
    </lineage>
</organism>
<accession>A0A1W2CK17</accession>
<dbReference type="GO" id="GO:0005960">
    <property type="term" value="C:glycine cleavage complex"/>
    <property type="evidence" value="ECO:0007669"/>
    <property type="project" value="InterPro"/>
</dbReference>
<protein>
    <submittedName>
        <fullName evidence="2">Glycine cleavage system H protein (Lipoate-binding)</fullName>
    </submittedName>
</protein>
<dbReference type="OrthoDB" id="5522904at2"/>
<dbReference type="InterPro" id="IPR002930">
    <property type="entry name" value="GCV_H"/>
</dbReference>
<dbReference type="RefSeq" id="WP_084069709.1">
    <property type="nucleotide sequence ID" value="NZ_FWXY01000012.1"/>
</dbReference>
<dbReference type="InterPro" id="IPR011053">
    <property type="entry name" value="Single_hybrid_motif"/>
</dbReference>
<dbReference type="InterPro" id="IPR033753">
    <property type="entry name" value="GCV_H/Fam206"/>
</dbReference>
<dbReference type="Gene3D" id="2.40.50.100">
    <property type="match status" value="1"/>
</dbReference>
<dbReference type="PANTHER" id="PTHR11715">
    <property type="entry name" value="GLYCINE CLEAVAGE SYSTEM H PROTEIN"/>
    <property type="match status" value="1"/>
</dbReference>
<dbReference type="GO" id="GO:0009249">
    <property type="term" value="P:protein lipoylation"/>
    <property type="evidence" value="ECO:0007669"/>
    <property type="project" value="TreeGrafter"/>
</dbReference>
<proteinExistence type="predicted"/>
<sequence>MKTHTIKNKTKQAPMVFDMTSNQCVWSRAGIMSPFPCMNAFNCFDCPLDKKMQERVQSKQMHRHPAWRNHLPHTSEPVITGTDTKCRHMLSGRVAYKYCIHNYDCATCAYHQLMEEETISLAVSHVNKEYAGGFSLAQRYYYHRGHTWARIEYGGRVRLGLDDFATKLLGPMDLPDLPALGTAVQQGEPGIGIARDELKAEALYPMEGIVVAINPTIRQKGMVNKDPYGEGWLMIIEPTKLKMNLKNLIFGEESIAWMEEESSRLAALVSQETEYKLAATGGRAVNDIYGQIPELGWDTLVKSFLLTP</sequence>
<dbReference type="SUPFAM" id="SSF51230">
    <property type="entry name" value="Single hybrid motif"/>
    <property type="match status" value="1"/>
</dbReference>
<dbReference type="Pfam" id="PF01597">
    <property type="entry name" value="GCV_H"/>
    <property type="match status" value="1"/>
</dbReference>
<keyword evidence="3" id="KW-1185">Reference proteome</keyword>
<evidence type="ECO:0000313" key="2">
    <source>
        <dbReference type="EMBL" id="SMC85553.1"/>
    </source>
</evidence>
<evidence type="ECO:0000313" key="3">
    <source>
        <dbReference type="Proteomes" id="UP000192418"/>
    </source>
</evidence>
<dbReference type="EMBL" id="FWXY01000012">
    <property type="protein sequence ID" value="SMC85553.1"/>
    <property type="molecule type" value="Genomic_DNA"/>
</dbReference>
<dbReference type="CDD" id="cd06848">
    <property type="entry name" value="GCS_H"/>
    <property type="match status" value="1"/>
</dbReference>
<dbReference type="AlphaFoldDB" id="A0A1W2CK17"/>